<dbReference type="GO" id="GO:0016740">
    <property type="term" value="F:transferase activity"/>
    <property type="evidence" value="ECO:0007669"/>
    <property type="project" value="UniProtKB-KW"/>
</dbReference>
<gene>
    <name evidence="1" type="ORF">GGD46_001602</name>
</gene>
<evidence type="ECO:0000313" key="2">
    <source>
        <dbReference type="Proteomes" id="UP000565576"/>
    </source>
</evidence>
<name>A0A7X0IRG3_9HYPH</name>
<reference evidence="1 2" key="1">
    <citation type="submission" date="2020-08" db="EMBL/GenBank/DDBJ databases">
        <title>Genomic Encyclopedia of Type Strains, Phase IV (KMG-V): Genome sequencing to study the core and pangenomes of soil and plant-associated prokaryotes.</title>
        <authorList>
            <person name="Whitman W."/>
        </authorList>
    </citation>
    <scope>NUCLEOTIDE SEQUENCE [LARGE SCALE GENOMIC DNA]</scope>
    <source>
        <strain evidence="1 2">SEMIA 4060</strain>
    </source>
</reference>
<comment type="caution">
    <text evidence="1">The sequence shown here is derived from an EMBL/GenBank/DDBJ whole genome shotgun (WGS) entry which is preliminary data.</text>
</comment>
<dbReference type="EMBL" id="JACHBG010000002">
    <property type="protein sequence ID" value="MBB6484336.1"/>
    <property type="molecule type" value="Genomic_DNA"/>
</dbReference>
<keyword evidence="1" id="KW-0808">Transferase</keyword>
<dbReference type="AlphaFoldDB" id="A0A7X0IRG3"/>
<organism evidence="1 2">
    <name type="scientific">Rhizobium lusitanum</name>
    <dbReference type="NCBI Taxonomy" id="293958"/>
    <lineage>
        <taxon>Bacteria</taxon>
        <taxon>Pseudomonadati</taxon>
        <taxon>Pseudomonadota</taxon>
        <taxon>Alphaproteobacteria</taxon>
        <taxon>Hyphomicrobiales</taxon>
        <taxon>Rhizobiaceae</taxon>
        <taxon>Rhizobium/Agrobacterium group</taxon>
        <taxon>Rhizobium</taxon>
    </lineage>
</organism>
<dbReference type="Proteomes" id="UP000565576">
    <property type="component" value="Unassembled WGS sequence"/>
</dbReference>
<evidence type="ECO:0000313" key="1">
    <source>
        <dbReference type="EMBL" id="MBB6484336.1"/>
    </source>
</evidence>
<accession>A0A7X0IRG3</accession>
<protein>
    <submittedName>
        <fullName evidence="1">GrpB-like predicted nucleotidyltransferase (UPF0157 family)</fullName>
    </submittedName>
</protein>
<sequence length="50" mass="5495">MGAAVELAPCDPNWPKDFEVIPDKRTQVPAVYAQTIEHIDTISVARASSR</sequence>
<proteinExistence type="predicted"/>